<dbReference type="SUPFAM" id="SSF52833">
    <property type="entry name" value="Thioredoxin-like"/>
    <property type="match status" value="1"/>
</dbReference>
<dbReference type="PANTHER" id="PTHR43601:SF3">
    <property type="entry name" value="THIOREDOXIN, MITOCHONDRIAL"/>
    <property type="match status" value="1"/>
</dbReference>
<protein>
    <submittedName>
        <fullName evidence="4">Thioredoxin</fullName>
    </submittedName>
</protein>
<evidence type="ECO:0000256" key="2">
    <source>
        <dbReference type="SAM" id="SignalP"/>
    </source>
</evidence>
<organism evidence="4 6">
    <name type="scientific">Odoribacter splanchnicus</name>
    <dbReference type="NCBI Taxonomy" id="28118"/>
    <lineage>
        <taxon>Bacteria</taxon>
        <taxon>Pseudomonadati</taxon>
        <taxon>Bacteroidota</taxon>
        <taxon>Bacteroidia</taxon>
        <taxon>Bacteroidales</taxon>
        <taxon>Odoribacteraceae</taxon>
        <taxon>Odoribacter</taxon>
    </lineage>
</organism>
<dbReference type="InterPro" id="IPR013766">
    <property type="entry name" value="Thioredoxin_domain"/>
</dbReference>
<comment type="caution">
    <text evidence="4">The sequence shown here is derived from an EMBL/GenBank/DDBJ whole genome shotgun (WGS) entry which is preliminary data.</text>
</comment>
<feature type="signal peptide" evidence="2">
    <location>
        <begin position="1"/>
        <end position="19"/>
    </location>
</feature>
<dbReference type="AlphaFoldDB" id="A0A412WGJ9"/>
<dbReference type="PROSITE" id="PS00194">
    <property type="entry name" value="THIOREDOXIN_1"/>
    <property type="match status" value="1"/>
</dbReference>
<evidence type="ECO:0000313" key="4">
    <source>
        <dbReference type="EMBL" id="RGV26363.1"/>
    </source>
</evidence>
<dbReference type="PANTHER" id="PTHR43601">
    <property type="entry name" value="THIOREDOXIN, MITOCHONDRIAL"/>
    <property type="match status" value="1"/>
</dbReference>
<dbReference type="Proteomes" id="UP000283426">
    <property type="component" value="Unassembled WGS sequence"/>
</dbReference>
<dbReference type="EMBL" id="QRYW01000018">
    <property type="protein sequence ID" value="RGV26363.1"/>
    <property type="molecule type" value="Genomic_DNA"/>
</dbReference>
<evidence type="ECO:0000313" key="7">
    <source>
        <dbReference type="Proteomes" id="UP000284434"/>
    </source>
</evidence>
<evidence type="ECO:0000259" key="3">
    <source>
        <dbReference type="PROSITE" id="PS51352"/>
    </source>
</evidence>
<dbReference type="RefSeq" id="WP_013612754.1">
    <property type="nucleotide sequence ID" value="NZ_JADNHN010000002.1"/>
</dbReference>
<proteinExistence type="predicted"/>
<evidence type="ECO:0000256" key="1">
    <source>
        <dbReference type="ARBA" id="ARBA00023284"/>
    </source>
</evidence>
<gene>
    <name evidence="4" type="ORF">DWW24_09420</name>
    <name evidence="5" type="ORF">DXA53_03045</name>
</gene>
<dbReference type="GO" id="GO:0045454">
    <property type="term" value="P:cell redox homeostasis"/>
    <property type="evidence" value="ECO:0007669"/>
    <property type="project" value="TreeGrafter"/>
</dbReference>
<reference evidence="6 7" key="1">
    <citation type="submission" date="2018-08" db="EMBL/GenBank/DDBJ databases">
        <title>A genome reference for cultivated species of the human gut microbiota.</title>
        <authorList>
            <person name="Zou Y."/>
            <person name="Xue W."/>
            <person name="Luo G."/>
        </authorList>
    </citation>
    <scope>NUCLEOTIDE SEQUENCE [LARGE SCALE GENOMIC DNA]</scope>
    <source>
        <strain evidence="4 6">AF14-6AC</strain>
        <strain evidence="5 7">OF03-11</strain>
    </source>
</reference>
<dbReference type="PROSITE" id="PS51352">
    <property type="entry name" value="THIOREDOXIN_2"/>
    <property type="match status" value="1"/>
</dbReference>
<sequence>MKHIYTLLLGLLAWSASMAQEGVNFRDITFEEALKQAKSENKLVFMDCYTSWCGPCKNMADKVFPQKAAGDYFNPRFVCVKYDMEKGAGVELAKKFEVHAYPTFLMIRPDGSMQHRLVGGDGLEAFIARVEQGFDEQNNLSALHSRYEKGGLSKSELFRYWEVLEEAGEDARAEKVYAELLALLTDEEKTQAAYWNLYETRGCTIGSPMHDFMLSHLDVLRANNGKEKVDRYLTAKYEDALGLYIMGYARKEDVPFGTLQRNVPLLKVAQQNELDKMLELAELVYHKKADELTELIEKRLPEMSVQELKMYAFGFRGMIWGSEKKEASPHITELGTKLTESVIANMEKRAGKLTADDLFTYTILIDSFYGKMTPLLYKRLADAGEKAMSTLPDNEEKERMIRYYKAYREKGNK</sequence>
<evidence type="ECO:0000313" key="6">
    <source>
        <dbReference type="Proteomes" id="UP000283426"/>
    </source>
</evidence>
<keyword evidence="1" id="KW-0676">Redox-active center</keyword>
<dbReference type="EMBL" id="QSCO01000003">
    <property type="protein sequence ID" value="RGY09272.1"/>
    <property type="molecule type" value="Genomic_DNA"/>
</dbReference>
<dbReference type="OMA" id="AILNERY"/>
<dbReference type="GeneID" id="61275807"/>
<feature type="chain" id="PRO_5033415645" evidence="2">
    <location>
        <begin position="20"/>
        <end position="413"/>
    </location>
</feature>
<feature type="domain" description="Thioredoxin" evidence="3">
    <location>
        <begin position="7"/>
        <end position="135"/>
    </location>
</feature>
<accession>A0A412WGJ9</accession>
<name>A0A412WGJ9_9BACT</name>
<dbReference type="CDD" id="cd02947">
    <property type="entry name" value="TRX_family"/>
    <property type="match status" value="1"/>
</dbReference>
<evidence type="ECO:0000313" key="5">
    <source>
        <dbReference type="EMBL" id="RGY09272.1"/>
    </source>
</evidence>
<dbReference type="Pfam" id="PF00085">
    <property type="entry name" value="Thioredoxin"/>
    <property type="match status" value="1"/>
</dbReference>
<keyword evidence="2" id="KW-0732">Signal</keyword>
<dbReference type="Proteomes" id="UP000284434">
    <property type="component" value="Unassembled WGS sequence"/>
</dbReference>
<dbReference type="InterPro" id="IPR017937">
    <property type="entry name" value="Thioredoxin_CS"/>
</dbReference>
<dbReference type="InterPro" id="IPR036249">
    <property type="entry name" value="Thioredoxin-like_sf"/>
</dbReference>
<dbReference type="Gene3D" id="3.40.30.10">
    <property type="entry name" value="Glutaredoxin"/>
    <property type="match status" value="1"/>
</dbReference>